<sequence length="352" mass="37864">MPDRILIYGATGYTGKLVARKAKQQGLRPILGGRNPAKLKSVAGQMAFEHRTVDLNDRAGLEKVLKEVDVVLHIAGPFSQTSRQMVDACIATGTHYLDITGEIDVFEACAARDAEAKKAGVMLMPGVGFDVVPSDCLAAHMKRRMPDASELTLAISGLGSMSRGTAKTGVESIRFGTRIRRDGKILSSKAPLVREIDFGQGVKKSVAVGWGDVSTAYHSTGIPNITVYFEATAQLEQAANIGPFLRWVLSTGPAQRMLKKKIDQQPEGPDDAQRAEGYSILLGEAVNEAGDRVVSRLRTPEGYSLTALTSLEIVRRVMQGNAVPGYQTPSSVFGPDFITEFPGCELEDLNSA</sequence>
<accession>A0A081BCA4</accession>
<gene>
    <name evidence="2" type="ORF">M2A_2171</name>
</gene>
<dbReference type="AlphaFoldDB" id="A0A081BCA4"/>
<evidence type="ECO:0000259" key="1">
    <source>
        <dbReference type="Pfam" id="PF03435"/>
    </source>
</evidence>
<proteinExistence type="predicted"/>
<dbReference type="Pfam" id="PF03435">
    <property type="entry name" value="Sacchrp_dh_NADP"/>
    <property type="match status" value="1"/>
</dbReference>
<dbReference type="PANTHER" id="PTHR43781">
    <property type="entry name" value="SACCHAROPINE DEHYDROGENASE"/>
    <property type="match status" value="1"/>
</dbReference>
<dbReference type="eggNOG" id="COG3268">
    <property type="taxonomic scope" value="Bacteria"/>
</dbReference>
<feature type="domain" description="Saccharopine dehydrogenase NADP binding" evidence="1">
    <location>
        <begin position="5"/>
        <end position="124"/>
    </location>
</feature>
<protein>
    <submittedName>
        <fullName evidence="2">Saccharopine dehydrogenase</fullName>
    </submittedName>
</protein>
<evidence type="ECO:0000313" key="3">
    <source>
        <dbReference type="Proteomes" id="UP000028702"/>
    </source>
</evidence>
<dbReference type="Proteomes" id="UP000028702">
    <property type="component" value="Unassembled WGS sequence"/>
</dbReference>
<dbReference type="SUPFAM" id="SSF51735">
    <property type="entry name" value="NAD(P)-binding Rossmann-fold domains"/>
    <property type="match status" value="1"/>
</dbReference>
<dbReference type="PANTHER" id="PTHR43781:SF1">
    <property type="entry name" value="SACCHAROPINE DEHYDROGENASE"/>
    <property type="match status" value="1"/>
</dbReference>
<dbReference type="Gene3D" id="3.40.50.720">
    <property type="entry name" value="NAD(P)-binding Rossmann-like Domain"/>
    <property type="match status" value="1"/>
</dbReference>
<organism evidence="2 3">
    <name type="scientific">Tepidicaulis marinus</name>
    <dbReference type="NCBI Taxonomy" id="1333998"/>
    <lineage>
        <taxon>Bacteria</taxon>
        <taxon>Pseudomonadati</taxon>
        <taxon>Pseudomonadota</taxon>
        <taxon>Alphaproteobacteria</taxon>
        <taxon>Hyphomicrobiales</taxon>
        <taxon>Parvibaculaceae</taxon>
        <taxon>Tepidicaulis</taxon>
    </lineage>
</organism>
<dbReference type="STRING" id="1333998.M2A_2171"/>
<reference evidence="2 3" key="1">
    <citation type="submission" date="2014-07" db="EMBL/GenBank/DDBJ databases">
        <title>Tepidicaulis marinum gen. nov., sp. nov., a novel marine bacterium denitrifying nitrate to nitrous oxide strictly under microaerobic conditions.</title>
        <authorList>
            <person name="Takeuchi M."/>
            <person name="Yamagishi T."/>
            <person name="Kamagata Y."/>
            <person name="Oshima K."/>
            <person name="Hattori M."/>
            <person name="Katayama T."/>
            <person name="Hanada S."/>
            <person name="Tamaki H."/>
            <person name="Marumo K."/>
            <person name="Maeda H."/>
            <person name="Nedachi M."/>
            <person name="Iwasaki W."/>
            <person name="Suwa Y."/>
            <person name="Sakata S."/>
        </authorList>
    </citation>
    <scope>NUCLEOTIDE SEQUENCE [LARGE SCALE GENOMIC DNA]</scope>
    <source>
        <strain evidence="2 3">MA2</strain>
    </source>
</reference>
<dbReference type="RefSeq" id="WP_045447140.1">
    <property type="nucleotide sequence ID" value="NZ_BBIO01000011.1"/>
</dbReference>
<dbReference type="InterPro" id="IPR005097">
    <property type="entry name" value="Sacchrp_dh_NADP-bd"/>
</dbReference>
<keyword evidence="3" id="KW-1185">Reference proteome</keyword>
<comment type="caution">
    <text evidence="2">The sequence shown here is derived from an EMBL/GenBank/DDBJ whole genome shotgun (WGS) entry which is preliminary data.</text>
</comment>
<name>A0A081BCA4_9HYPH</name>
<dbReference type="EMBL" id="BBIO01000011">
    <property type="protein sequence ID" value="GAK45672.1"/>
    <property type="molecule type" value="Genomic_DNA"/>
</dbReference>
<evidence type="ECO:0000313" key="2">
    <source>
        <dbReference type="EMBL" id="GAK45672.1"/>
    </source>
</evidence>
<dbReference type="InterPro" id="IPR036291">
    <property type="entry name" value="NAD(P)-bd_dom_sf"/>
</dbReference>